<protein>
    <submittedName>
        <fullName evidence="3">Hint domain-containing protein</fullName>
    </submittedName>
</protein>
<feature type="region of interest" description="Disordered" evidence="1">
    <location>
        <begin position="449"/>
        <end position="473"/>
    </location>
</feature>
<name>A0ABZ2M6G8_9BACT</name>
<keyword evidence="2" id="KW-0472">Membrane</keyword>
<keyword evidence="2" id="KW-0812">Transmembrane</keyword>
<feature type="compositionally biased region" description="Basic and acidic residues" evidence="1">
    <location>
        <begin position="268"/>
        <end position="287"/>
    </location>
</feature>
<dbReference type="EMBL" id="CP089984">
    <property type="protein sequence ID" value="WXB17952.1"/>
    <property type="molecule type" value="Genomic_DNA"/>
</dbReference>
<feature type="compositionally biased region" description="Low complexity" evidence="1">
    <location>
        <begin position="236"/>
        <end position="250"/>
    </location>
</feature>
<feature type="compositionally biased region" description="Pro residues" evidence="1">
    <location>
        <begin position="256"/>
        <end position="267"/>
    </location>
</feature>
<keyword evidence="2" id="KW-1133">Transmembrane helix</keyword>
<dbReference type="Pfam" id="PF07591">
    <property type="entry name" value="PT-HINT"/>
    <property type="match status" value="1"/>
</dbReference>
<reference evidence="3 4" key="1">
    <citation type="submission" date="2021-12" db="EMBL/GenBank/DDBJ databases">
        <title>Discovery of the Pendulisporaceae a myxobacterial family with distinct sporulation behavior and unique specialized metabolism.</title>
        <authorList>
            <person name="Garcia R."/>
            <person name="Popoff A."/>
            <person name="Bader C.D."/>
            <person name="Loehr J."/>
            <person name="Walesch S."/>
            <person name="Walt C."/>
            <person name="Boldt J."/>
            <person name="Bunk B."/>
            <person name="Haeckl F.J.F.P.J."/>
            <person name="Gunesch A.P."/>
            <person name="Birkelbach J."/>
            <person name="Nuebel U."/>
            <person name="Pietschmann T."/>
            <person name="Bach T."/>
            <person name="Mueller R."/>
        </authorList>
    </citation>
    <scope>NUCLEOTIDE SEQUENCE [LARGE SCALE GENOMIC DNA]</scope>
    <source>
        <strain evidence="3 4">MSr11954</strain>
    </source>
</reference>
<evidence type="ECO:0000313" key="4">
    <source>
        <dbReference type="Proteomes" id="UP001370348"/>
    </source>
</evidence>
<dbReference type="InterPro" id="IPR036844">
    <property type="entry name" value="Hint_dom_sf"/>
</dbReference>
<keyword evidence="4" id="KW-1185">Reference proteome</keyword>
<dbReference type="CDD" id="cd00081">
    <property type="entry name" value="Hint"/>
    <property type="match status" value="1"/>
</dbReference>
<dbReference type="RefSeq" id="WP_394827593.1">
    <property type="nucleotide sequence ID" value="NZ_CP089984.1"/>
</dbReference>
<evidence type="ECO:0000313" key="3">
    <source>
        <dbReference type="EMBL" id="WXB17952.1"/>
    </source>
</evidence>
<dbReference type="Gene3D" id="2.170.16.10">
    <property type="entry name" value="Hedgehog/Intein (Hint) domain"/>
    <property type="match status" value="1"/>
</dbReference>
<evidence type="ECO:0000256" key="1">
    <source>
        <dbReference type="SAM" id="MobiDB-lite"/>
    </source>
</evidence>
<gene>
    <name evidence="3" type="ORF">LZC94_11885</name>
</gene>
<feature type="region of interest" description="Disordered" evidence="1">
    <location>
        <begin position="231"/>
        <end position="287"/>
    </location>
</feature>
<accession>A0ABZ2M6G8</accession>
<dbReference type="SUPFAM" id="SSF51294">
    <property type="entry name" value="Hedgehog/intein (Hint) domain"/>
    <property type="match status" value="1"/>
</dbReference>
<organism evidence="3 4">
    <name type="scientific">Pendulispora albinea</name>
    <dbReference type="NCBI Taxonomy" id="2741071"/>
    <lineage>
        <taxon>Bacteria</taxon>
        <taxon>Pseudomonadati</taxon>
        <taxon>Myxococcota</taxon>
        <taxon>Myxococcia</taxon>
        <taxon>Myxococcales</taxon>
        <taxon>Sorangiineae</taxon>
        <taxon>Pendulisporaceae</taxon>
        <taxon>Pendulispora</taxon>
    </lineage>
</organism>
<proteinExistence type="predicted"/>
<sequence length="473" mass="49503">MKNSGFGSWIACARLLRDGRGASSVEYVLLLVGILLAVAGGFRALGGANAIAANHTTAVLFGGQAPIGGSLEWGSSGAACNALGCITPGGNCFVAGTQVATPSGERAIESLRAGDLVLARGELDDAVTARPILRTFVRPAPSLVDVHVVTDDGARETIRSTPEHLYFAHIYGWLPASDLRPGEMLLDRAGRDVRVTKVAAVAQEAVVYNVEVDVDHTYFVGHSAVWVHNPPGCGGEPATAPGQGGQAPAPGQGGQTPPPDPGEQPPPQRDRQFVDDFPDDYRQHDDFSRLDDTVGQMLVEGVHNKVGAPGTIASNRTTTTITLLADGSLLLTTSGKQSGTSPAQRQALREALRRAGYREDVIANKVLIADERGNLAYLGARDPGRIYKAGPDGVASEFGRPTDSGHHGEGKGIWGALQHGSMPTKQWSSSGAGHNGAACRDCQRLQEQYGIENPTGKQSTGGIAPELKRPSAP</sequence>
<evidence type="ECO:0000256" key="2">
    <source>
        <dbReference type="SAM" id="Phobius"/>
    </source>
</evidence>
<dbReference type="Proteomes" id="UP001370348">
    <property type="component" value="Chromosome"/>
</dbReference>
<feature type="transmembrane region" description="Helical" evidence="2">
    <location>
        <begin position="27"/>
        <end position="46"/>
    </location>
</feature>